<dbReference type="Proteomes" id="UP000187941">
    <property type="component" value="Chromosome"/>
</dbReference>
<accession>A0A1P9WZH8</accession>
<dbReference type="PANTHER" id="PTHR44103">
    <property type="entry name" value="PROPROTEIN CONVERTASE P"/>
    <property type="match status" value="1"/>
</dbReference>
<feature type="region of interest" description="Disordered" evidence="2">
    <location>
        <begin position="241"/>
        <end position="260"/>
    </location>
</feature>
<name>A0A1P9WZH8_9BACT</name>
<keyword evidence="1 3" id="KW-0732">Signal</keyword>
<gene>
    <name evidence="5" type="ORF">AWR27_16555</name>
</gene>
<dbReference type="PANTHER" id="PTHR44103:SF1">
    <property type="entry name" value="PROPROTEIN CONVERTASE P"/>
    <property type="match status" value="1"/>
</dbReference>
<feature type="chain" id="PRO_5012501486" description="Secretion system C-terminal sorting domain-containing protein" evidence="3">
    <location>
        <begin position="19"/>
        <end position="752"/>
    </location>
</feature>
<feature type="domain" description="Secretion system C-terminal sorting" evidence="4">
    <location>
        <begin position="680"/>
        <end position="750"/>
    </location>
</feature>
<dbReference type="InterPro" id="IPR026444">
    <property type="entry name" value="Secre_tail"/>
</dbReference>
<dbReference type="InterPro" id="IPR028994">
    <property type="entry name" value="Integrin_alpha_N"/>
</dbReference>
<dbReference type="InterPro" id="IPR013517">
    <property type="entry name" value="FG-GAP"/>
</dbReference>
<evidence type="ECO:0000256" key="1">
    <source>
        <dbReference type="ARBA" id="ARBA00022729"/>
    </source>
</evidence>
<dbReference type="STRING" id="1178516.AWR27_16555"/>
<dbReference type="EMBL" id="CP014263">
    <property type="protein sequence ID" value="AQG80786.1"/>
    <property type="molecule type" value="Genomic_DNA"/>
</dbReference>
<proteinExistence type="predicted"/>
<evidence type="ECO:0000259" key="4">
    <source>
        <dbReference type="Pfam" id="PF18962"/>
    </source>
</evidence>
<dbReference type="RefSeq" id="WP_077132221.1">
    <property type="nucleotide sequence ID" value="NZ_CP014263.1"/>
</dbReference>
<organism evidence="5 6">
    <name type="scientific">Spirosoma montaniterrae</name>
    <dbReference type="NCBI Taxonomy" id="1178516"/>
    <lineage>
        <taxon>Bacteria</taxon>
        <taxon>Pseudomonadati</taxon>
        <taxon>Bacteroidota</taxon>
        <taxon>Cytophagia</taxon>
        <taxon>Cytophagales</taxon>
        <taxon>Cytophagaceae</taxon>
        <taxon>Spirosoma</taxon>
    </lineage>
</organism>
<keyword evidence="6" id="KW-1185">Reference proteome</keyword>
<evidence type="ECO:0000313" key="6">
    <source>
        <dbReference type="Proteomes" id="UP000187941"/>
    </source>
</evidence>
<dbReference type="NCBIfam" id="TIGR04183">
    <property type="entry name" value="Por_Secre_tail"/>
    <property type="match status" value="1"/>
</dbReference>
<feature type="signal peptide" evidence="3">
    <location>
        <begin position="1"/>
        <end position="18"/>
    </location>
</feature>
<dbReference type="OrthoDB" id="9816120at2"/>
<protein>
    <recommendedName>
        <fullName evidence="4">Secretion system C-terminal sorting domain-containing protein</fullName>
    </recommendedName>
</protein>
<evidence type="ECO:0000313" key="5">
    <source>
        <dbReference type="EMBL" id="AQG80786.1"/>
    </source>
</evidence>
<dbReference type="SUPFAM" id="SSF69318">
    <property type="entry name" value="Integrin alpha N-terminal domain"/>
    <property type="match status" value="2"/>
</dbReference>
<sequence>MKKLFTLCFLLVSLLSLAQSTTVGFRYDLRPVVTVNGQTLLNPWAGGLNAAQYSTIRLNNDTRDDLVVFDRTTRKITTFVAIDNPTGSGIAWQHAPQYELRFPAVYNWMLLVDYDKDGRKDLFTHGSGSMRVFRNESANNQVTFQLVADPLNTEGFSSRLPLYVSASDIPAITDYDDDGDIDILTFDPTGNQIAYQQNMSMERTRKPNLDFKRVGGSCWGRFQKEFCNDFKFGIQCDTEPGGGGLTDPKPPGSVPGARPLHTGNTVTILNADGKKDMLFGFVSCANLARLRSNGPNNDKAAYVAFDSLFPEQNPVLFPAFPAAFLEDVDGDGLTDLLASPNVDINENQAFDFRASSWFYKNVGTNQKSNFRLVRKDFLQNDMLDLGERAAPALADLDGDGDADMVVGYAGIQSGSEYRAGLWYFENRGTTQNPAFVLSSTDYLDVAKTLNLSNIVPSFVDIDNNGSVDLLLTGNGARGVEMRVLVNASPKGTAAQYNLARATIWPTPSLMQLSDLPTVADIDRDGKPDLLISKSNGTILHYRNAGTAQTPTFQLQNQRFGGFTDDGSAYVGVRSLVVTDVNGDQKNELITANGDGRVRIYRFPEGTDAASLSQPLTLLDSLPAIGLPGISLIAAAADLDGDQLPDLMLGSQAGGLRYLKNVSEKIVITASPEEPVSPWAFPNPTDRYLTVRPPYDGQVDVLSLSGQVVLSAQAVQANRETQFDLANLPDGTYLLRLTSQNRPAQNQKIVVWK</sequence>
<evidence type="ECO:0000256" key="3">
    <source>
        <dbReference type="SAM" id="SignalP"/>
    </source>
</evidence>
<dbReference type="Pfam" id="PF18962">
    <property type="entry name" value="Por_Secre_tail"/>
    <property type="match status" value="1"/>
</dbReference>
<dbReference type="Gene3D" id="2.130.10.130">
    <property type="entry name" value="Integrin alpha, N-terminal"/>
    <property type="match status" value="2"/>
</dbReference>
<dbReference type="AlphaFoldDB" id="A0A1P9WZH8"/>
<reference evidence="5 6" key="1">
    <citation type="submission" date="2016-01" db="EMBL/GenBank/DDBJ databases">
        <authorList>
            <person name="Oliw E.H."/>
        </authorList>
    </citation>
    <scope>NUCLEOTIDE SEQUENCE [LARGE SCALE GENOMIC DNA]</scope>
    <source>
        <strain evidence="5 6">DY10</strain>
    </source>
</reference>
<dbReference type="Pfam" id="PF13517">
    <property type="entry name" value="FG-GAP_3"/>
    <property type="match status" value="1"/>
</dbReference>
<evidence type="ECO:0000256" key="2">
    <source>
        <dbReference type="SAM" id="MobiDB-lite"/>
    </source>
</evidence>
<dbReference type="KEGG" id="smon:AWR27_16555"/>